<dbReference type="Pfam" id="PF04324">
    <property type="entry name" value="Fer2_BFD"/>
    <property type="match status" value="1"/>
</dbReference>
<dbReference type="InterPro" id="IPR041854">
    <property type="entry name" value="BFD-like_2Fe2S-bd_dom_sf"/>
</dbReference>
<reference evidence="3" key="1">
    <citation type="submission" date="2010-05" db="EMBL/GenBank/DDBJ databases">
        <title>Complete sequence of Methylotenera sp. 301.</title>
        <authorList>
            <person name="Lucas S."/>
            <person name="Copeland A."/>
            <person name="Lapidus A."/>
            <person name="Cheng J.-F."/>
            <person name="Bruce D."/>
            <person name="Goodwin L."/>
            <person name="Pitluck S."/>
            <person name="Clum A."/>
            <person name="Land M."/>
            <person name="Hauser L."/>
            <person name="Kyrpides N."/>
            <person name="Ivanova N."/>
            <person name="Chistoservova L."/>
            <person name="Kalyuzhnaya M."/>
            <person name="Woyke T."/>
        </authorList>
    </citation>
    <scope>NUCLEOTIDE SEQUENCE [LARGE SCALE GENOMIC DNA]</scope>
    <source>
        <strain evidence="3">301</strain>
    </source>
</reference>
<evidence type="ECO:0000313" key="3">
    <source>
        <dbReference type="Proteomes" id="UP000000383"/>
    </source>
</evidence>
<dbReference type="Proteomes" id="UP000000383">
    <property type="component" value="Chromosome"/>
</dbReference>
<organism evidence="2 3">
    <name type="scientific">Methylotenera versatilis (strain 301)</name>
    <dbReference type="NCBI Taxonomy" id="666681"/>
    <lineage>
        <taxon>Bacteria</taxon>
        <taxon>Pseudomonadati</taxon>
        <taxon>Pseudomonadota</taxon>
        <taxon>Betaproteobacteria</taxon>
        <taxon>Nitrosomonadales</taxon>
        <taxon>Methylophilaceae</taxon>
        <taxon>Methylotenera</taxon>
    </lineage>
</organism>
<dbReference type="STRING" id="666681.M301_1575"/>
<dbReference type="OrthoDB" id="8537435at2"/>
<keyword evidence="3" id="KW-1185">Reference proteome</keyword>
<evidence type="ECO:0000313" key="2">
    <source>
        <dbReference type="EMBL" id="ADI29955.1"/>
    </source>
</evidence>
<proteinExistence type="predicted"/>
<dbReference type="EMBL" id="CP002056">
    <property type="protein sequence ID" value="ADI29955.1"/>
    <property type="molecule type" value="Genomic_DNA"/>
</dbReference>
<dbReference type="AlphaFoldDB" id="D7DIS0"/>
<gene>
    <name evidence="2" type="ordered locus">M301_1575</name>
</gene>
<protein>
    <submittedName>
        <fullName evidence="2">BFD domain protein (2Fe-2S)-binding domain protein</fullName>
    </submittedName>
</protein>
<dbReference type="HOGENOM" id="CLU_159205_5_0_4"/>
<dbReference type="InterPro" id="IPR007419">
    <property type="entry name" value="BFD-like_2Fe2S-bd_dom"/>
</dbReference>
<dbReference type="KEGG" id="meh:M301_1575"/>
<sequence length="67" mass="7465">MTTQDDNLDDEVICTCSGTTRAKIKKLFNEGMDMEAISNWSGALSGCGGCEWDVEQYLKELAEQRVE</sequence>
<accession>D7DIS0</accession>
<dbReference type="RefSeq" id="WP_013148267.1">
    <property type="nucleotide sequence ID" value="NC_014207.1"/>
</dbReference>
<name>D7DIS0_METV0</name>
<dbReference type="eggNOG" id="COG1251">
    <property type="taxonomic scope" value="Bacteria"/>
</dbReference>
<reference evidence="2 3" key="2">
    <citation type="journal article" date="2011" name="J. Bacteriol.">
        <title>Genomes of three methylotrophs from a single niche uncover genetic and metabolic divergence of Methylophilaceae.</title>
        <authorList>
            <person name="Lapidus A."/>
            <person name="Clum A."/>
            <person name="Labutti K."/>
            <person name="Kaluzhnaya M.G."/>
            <person name="Lim S."/>
            <person name="Beck D.A."/>
            <person name="Glavina Del Rio T."/>
            <person name="Nolan M."/>
            <person name="Mavromatis K."/>
            <person name="Huntemann M."/>
            <person name="Lucas S."/>
            <person name="Lidstrom M.E."/>
            <person name="Ivanova N."/>
            <person name="Chistoserdova L."/>
        </authorList>
    </citation>
    <scope>NUCLEOTIDE SEQUENCE [LARGE SCALE GENOMIC DNA]</scope>
    <source>
        <strain evidence="2 3">301</strain>
    </source>
</reference>
<dbReference type="Gene3D" id="1.10.10.1100">
    <property type="entry name" value="BFD-like [2Fe-2S]-binding domain"/>
    <property type="match status" value="1"/>
</dbReference>
<feature type="domain" description="BFD-like [2Fe-2S]-binding" evidence="1">
    <location>
        <begin position="12"/>
        <end position="60"/>
    </location>
</feature>
<evidence type="ECO:0000259" key="1">
    <source>
        <dbReference type="Pfam" id="PF04324"/>
    </source>
</evidence>